<dbReference type="PROSITE" id="PS51257">
    <property type="entry name" value="PROKAR_LIPOPROTEIN"/>
    <property type="match status" value="1"/>
</dbReference>
<protein>
    <recommendedName>
        <fullName evidence="3">Lipoprotein</fullName>
    </recommendedName>
</protein>
<evidence type="ECO:0000313" key="2">
    <source>
        <dbReference type="Proteomes" id="UP001491349"/>
    </source>
</evidence>
<evidence type="ECO:0008006" key="3">
    <source>
        <dbReference type="Google" id="ProtNLM"/>
    </source>
</evidence>
<evidence type="ECO:0000313" key="1">
    <source>
        <dbReference type="EMBL" id="MEK8179536.1"/>
    </source>
</evidence>
<accession>A0ABU9E0W4</accession>
<keyword evidence="2" id="KW-1185">Reference proteome</keyword>
<proteinExistence type="predicted"/>
<gene>
    <name evidence="1" type="ORF">WMW71_04205</name>
</gene>
<sequence>MKIKHLTMFSLCLFIFSCQQKEMNANRQKPLAQTQESVKLEKIKEKYSNEKFIQTSVKQEQSFKGEYNVEKDKIISVDKSSEKKTDVDYIINISNNYIVITLQDGSIIEEFKVLKKKYDRELTLFTYLIETQNDKYLFSHVVEADGSYSYFEFRNSNSLRFYITNK</sequence>
<comment type="caution">
    <text evidence="1">The sequence shown here is derived from an EMBL/GenBank/DDBJ whole genome shotgun (WGS) entry which is preliminary data.</text>
</comment>
<dbReference type="Proteomes" id="UP001491349">
    <property type="component" value="Unassembled WGS sequence"/>
</dbReference>
<name>A0ABU9E0W4_9FLAO</name>
<reference evidence="1 2" key="1">
    <citation type="submission" date="2024-04" db="EMBL/GenBank/DDBJ databases">
        <title>draft genome sequnece of Flavobacterium buctense JCM 30750.</title>
        <authorList>
            <person name="Kim D.-U."/>
        </authorList>
    </citation>
    <scope>NUCLEOTIDE SEQUENCE [LARGE SCALE GENOMIC DNA]</scope>
    <source>
        <strain evidence="1 2">JCM 30750</strain>
    </source>
</reference>
<dbReference type="EMBL" id="JBBPCB010000002">
    <property type="protein sequence ID" value="MEK8179536.1"/>
    <property type="molecule type" value="Genomic_DNA"/>
</dbReference>
<dbReference type="RefSeq" id="WP_187660023.1">
    <property type="nucleotide sequence ID" value="NZ_JACTAB010000003.1"/>
</dbReference>
<organism evidence="1 2">
    <name type="scientific">Flavobacterium buctense</name>
    <dbReference type="NCBI Taxonomy" id="1648146"/>
    <lineage>
        <taxon>Bacteria</taxon>
        <taxon>Pseudomonadati</taxon>
        <taxon>Bacteroidota</taxon>
        <taxon>Flavobacteriia</taxon>
        <taxon>Flavobacteriales</taxon>
        <taxon>Flavobacteriaceae</taxon>
        <taxon>Flavobacterium</taxon>
    </lineage>
</organism>